<sequence>MSLVDWALATFCLREQPRPSSRETQIPRIWAGLSLALPPAPHPLAVQILRDAVSYQMPRRSLAQSSGREDGRLHKP</sequence>
<comment type="caution">
    <text evidence="1">The sequence shown here is derived from an EMBL/GenBank/DDBJ whole genome shotgun (WGS) entry which is preliminary data.</text>
</comment>
<reference evidence="1" key="1">
    <citation type="journal article" date="2023" name="Access Microbiol">
        <title>De-novo genome assembly for Akanthomyces muscarius, a biocontrol agent of insect agricultural pests.</title>
        <authorList>
            <person name="Erdos Z."/>
            <person name="Studholme D.J."/>
            <person name="Raymond B."/>
            <person name="Sharma M."/>
        </authorList>
    </citation>
    <scope>NUCLEOTIDE SEQUENCE</scope>
    <source>
        <strain evidence="1">Ve6</strain>
    </source>
</reference>
<keyword evidence="2" id="KW-1185">Reference proteome</keyword>
<gene>
    <name evidence="1" type="ORF">LMH87_007507</name>
</gene>
<accession>A0A9W8QQX1</accession>
<dbReference type="GeneID" id="80894666"/>
<evidence type="ECO:0000313" key="2">
    <source>
        <dbReference type="Proteomes" id="UP001144673"/>
    </source>
</evidence>
<dbReference type="RefSeq" id="XP_056060813.1">
    <property type="nucleotide sequence ID" value="XM_056192609.1"/>
</dbReference>
<dbReference type="KEGG" id="amus:LMH87_007507"/>
<dbReference type="EMBL" id="JAJHUN010000001">
    <property type="protein sequence ID" value="KAJ4165898.1"/>
    <property type="molecule type" value="Genomic_DNA"/>
</dbReference>
<proteinExistence type="predicted"/>
<dbReference type="Proteomes" id="UP001144673">
    <property type="component" value="Chromosome 1"/>
</dbReference>
<name>A0A9W8QQX1_AKAMU</name>
<dbReference type="AlphaFoldDB" id="A0A9W8QQX1"/>
<protein>
    <submittedName>
        <fullName evidence="1">Uncharacterized protein</fullName>
    </submittedName>
</protein>
<organism evidence="1 2">
    <name type="scientific">Akanthomyces muscarius</name>
    <name type="common">Entomopathogenic fungus</name>
    <name type="synonym">Lecanicillium muscarium</name>
    <dbReference type="NCBI Taxonomy" id="2231603"/>
    <lineage>
        <taxon>Eukaryota</taxon>
        <taxon>Fungi</taxon>
        <taxon>Dikarya</taxon>
        <taxon>Ascomycota</taxon>
        <taxon>Pezizomycotina</taxon>
        <taxon>Sordariomycetes</taxon>
        <taxon>Hypocreomycetidae</taxon>
        <taxon>Hypocreales</taxon>
        <taxon>Cordycipitaceae</taxon>
        <taxon>Akanthomyces</taxon>
    </lineage>
</organism>
<evidence type="ECO:0000313" key="1">
    <source>
        <dbReference type="EMBL" id="KAJ4165898.1"/>
    </source>
</evidence>